<sequence>MYSEPLDCRTRQTMSTGLGCKPDTSHQFKDIERLAQDMRLLATMPEVYDVHFIVGKDKECVGGVKAILAARSRVFFNMLFGGQSLRTTESGTPKKSNKKERNFAFLKRESQVKTEQKAPAQKCLTIPIEDFEVDEFAHLMEFLHCGRCVLDSRCIVGILAGADFFAVEDLHTAVVKFVDKCITVRNVCTFFCDAEKYIQLKSIKALVPKLLEFTATHAHEILGLASFRNLPQHVVRLIMSRKDLNATEWEKFTAVVSWGHAYSNIHNVSLQSAVEPLIDCITFYKIPTMQLMQEVRKRNVVPDHVIMKALAYQADPMSVKLNKAKPINDRPANQPKSPRKTESSSQACIDIKSISENHQEEVVDVKLDHLTKG</sequence>
<proteinExistence type="predicted"/>
<dbReference type="PROSITE" id="PS50097">
    <property type="entry name" value="BTB"/>
    <property type="match status" value="1"/>
</dbReference>
<name>A0A6P8ID95_ACTTE</name>
<organism evidence="3 4">
    <name type="scientific">Actinia tenebrosa</name>
    <name type="common">Australian red waratah sea anemone</name>
    <dbReference type="NCBI Taxonomy" id="6105"/>
    <lineage>
        <taxon>Eukaryota</taxon>
        <taxon>Metazoa</taxon>
        <taxon>Cnidaria</taxon>
        <taxon>Anthozoa</taxon>
        <taxon>Hexacorallia</taxon>
        <taxon>Actiniaria</taxon>
        <taxon>Actiniidae</taxon>
        <taxon>Actinia</taxon>
    </lineage>
</organism>
<dbReference type="Gene3D" id="1.25.40.420">
    <property type="match status" value="1"/>
</dbReference>
<dbReference type="InterPro" id="IPR000210">
    <property type="entry name" value="BTB/POZ_dom"/>
</dbReference>
<dbReference type="KEGG" id="aten:116299529"/>
<dbReference type="Pfam" id="PF00651">
    <property type="entry name" value="BTB"/>
    <property type="match status" value="1"/>
</dbReference>
<dbReference type="InParanoid" id="A0A6P8ID95"/>
<protein>
    <submittedName>
        <fullName evidence="4">Serine-enriched protein-like</fullName>
    </submittedName>
</protein>
<dbReference type="AlphaFoldDB" id="A0A6P8ID95"/>
<keyword evidence="3" id="KW-1185">Reference proteome</keyword>
<gene>
    <name evidence="4" type="primary">LOC116299529</name>
</gene>
<dbReference type="InterPro" id="IPR051481">
    <property type="entry name" value="BTB-POZ/Galectin-3-binding"/>
</dbReference>
<reference evidence="4" key="1">
    <citation type="submission" date="2025-08" db="UniProtKB">
        <authorList>
            <consortium name="RefSeq"/>
        </authorList>
    </citation>
    <scope>IDENTIFICATION</scope>
    <source>
        <tissue evidence="4">Tentacle</tissue>
    </source>
</reference>
<dbReference type="Proteomes" id="UP000515163">
    <property type="component" value="Unplaced"/>
</dbReference>
<accession>A0A6P8ID95</accession>
<dbReference type="PANTHER" id="PTHR24410">
    <property type="entry name" value="HL07962P-RELATED"/>
    <property type="match status" value="1"/>
</dbReference>
<dbReference type="GeneID" id="116299529"/>
<dbReference type="SUPFAM" id="SSF54695">
    <property type="entry name" value="POZ domain"/>
    <property type="match status" value="1"/>
</dbReference>
<evidence type="ECO:0000313" key="4">
    <source>
        <dbReference type="RefSeq" id="XP_031564062.1"/>
    </source>
</evidence>
<dbReference type="OrthoDB" id="6359816at2759"/>
<evidence type="ECO:0000259" key="2">
    <source>
        <dbReference type="PROSITE" id="PS50097"/>
    </source>
</evidence>
<dbReference type="InterPro" id="IPR011333">
    <property type="entry name" value="SKP1/BTB/POZ_sf"/>
</dbReference>
<dbReference type="PANTHER" id="PTHR24410:SF46">
    <property type="entry name" value="SERINE-ENRICHED PROTEIN"/>
    <property type="match status" value="1"/>
</dbReference>
<dbReference type="SMART" id="SM00225">
    <property type="entry name" value="BTB"/>
    <property type="match status" value="1"/>
</dbReference>
<dbReference type="Gene3D" id="3.30.710.10">
    <property type="entry name" value="Potassium Channel Kv1.1, Chain A"/>
    <property type="match status" value="1"/>
</dbReference>
<feature type="region of interest" description="Disordered" evidence="1">
    <location>
        <begin position="321"/>
        <end position="347"/>
    </location>
</feature>
<evidence type="ECO:0000313" key="3">
    <source>
        <dbReference type="Proteomes" id="UP000515163"/>
    </source>
</evidence>
<dbReference type="RefSeq" id="XP_031564062.1">
    <property type="nucleotide sequence ID" value="XM_031708202.1"/>
</dbReference>
<evidence type="ECO:0000256" key="1">
    <source>
        <dbReference type="SAM" id="MobiDB-lite"/>
    </source>
</evidence>
<feature type="domain" description="BTB" evidence="2">
    <location>
        <begin position="48"/>
        <end position="152"/>
    </location>
</feature>